<dbReference type="Pfam" id="PF14734">
    <property type="entry name" value="DUF4469"/>
    <property type="match status" value="1"/>
</dbReference>
<feature type="compositionally biased region" description="Polar residues" evidence="1">
    <location>
        <begin position="254"/>
        <end position="263"/>
    </location>
</feature>
<feature type="domain" description="Bvu-2165-like IHF-HU-like DNA-binding" evidence="3">
    <location>
        <begin position="16"/>
        <end position="130"/>
    </location>
</feature>
<organism evidence="4 5">
    <name type="scientific">Candidatus Bacteroides merdipullorum</name>
    <dbReference type="NCBI Taxonomy" id="2838474"/>
    <lineage>
        <taxon>Bacteria</taxon>
        <taxon>Pseudomonadati</taxon>
        <taxon>Bacteroidota</taxon>
        <taxon>Bacteroidia</taxon>
        <taxon>Bacteroidales</taxon>
        <taxon>Bacteroidaceae</taxon>
        <taxon>Bacteroides</taxon>
    </lineage>
</organism>
<comment type="caution">
    <text evidence="4">The sequence shown here is derived from an EMBL/GenBank/DDBJ whole genome shotgun (WGS) entry which is preliminary data.</text>
</comment>
<proteinExistence type="predicted"/>
<dbReference type="EMBL" id="DXCK01000038">
    <property type="protein sequence ID" value="HIZ01074.1"/>
    <property type="molecule type" value="Genomic_DNA"/>
</dbReference>
<reference evidence="4" key="2">
    <citation type="submission" date="2021-04" db="EMBL/GenBank/DDBJ databases">
        <authorList>
            <person name="Gilroy R."/>
        </authorList>
    </citation>
    <scope>NUCLEOTIDE SEQUENCE</scope>
    <source>
        <strain evidence="4">ChiHjej12B11-24981</strain>
    </source>
</reference>
<dbReference type="Proteomes" id="UP000824023">
    <property type="component" value="Unassembled WGS sequence"/>
</dbReference>
<feature type="domain" description="DUF4469" evidence="2">
    <location>
        <begin position="162"/>
        <end position="245"/>
    </location>
</feature>
<evidence type="ECO:0000313" key="5">
    <source>
        <dbReference type="Proteomes" id="UP000824023"/>
    </source>
</evidence>
<accession>A0A9D2CX20</accession>
<dbReference type="InterPro" id="IPR027824">
    <property type="entry name" value="DUF4469"/>
</dbReference>
<dbReference type="AlphaFoldDB" id="A0A9D2CX20"/>
<dbReference type="InterPro" id="IPR049893">
    <property type="entry name" value="Bvu_2165-like_IHF-HU-DNA_bdg"/>
</dbReference>
<evidence type="ECO:0000256" key="1">
    <source>
        <dbReference type="SAM" id="MobiDB-lite"/>
    </source>
</evidence>
<protein>
    <submittedName>
        <fullName evidence="4">DUF4469 domain-containing protein</fullName>
    </submittedName>
</protein>
<dbReference type="Gene3D" id="2.70.50.70">
    <property type="match status" value="1"/>
</dbReference>
<feature type="region of interest" description="Disordered" evidence="1">
    <location>
        <begin position="254"/>
        <end position="278"/>
    </location>
</feature>
<gene>
    <name evidence="4" type="ORF">H9819_02330</name>
</gene>
<evidence type="ECO:0000259" key="2">
    <source>
        <dbReference type="Pfam" id="PF14734"/>
    </source>
</evidence>
<sequence length="278" mass="29762">MSKIQEPSYDLPLKAYPNELTPDVDSDYIVRVNTQETPLTLEHIALRVANRFGDEYSTVLGHLQAACEETAAYVASGYCVSTPLFRLRPMASGVLNEEELSDAVDREKVKVYGSFTQGDTLREAFDKANLKLFLQPAVTGPYIAGMVSASPVDPVTQTRAPMQAGRMAVLNVRNGKIVGTDPSVGITLTSVSDPDTSFFIGPNDISPNTPSKLQFILPAGVTDGKWTVKITTQYTSGGLTKTPRTFQMEQPITIGATSSTTPGGNEGGDDDSGQGTFG</sequence>
<dbReference type="CDD" id="cd12843">
    <property type="entry name" value="Bvu_2165_C_like"/>
    <property type="match status" value="1"/>
</dbReference>
<dbReference type="Pfam" id="PF14848">
    <property type="entry name" value="HU-DNA_bdg"/>
    <property type="match status" value="1"/>
</dbReference>
<evidence type="ECO:0000313" key="4">
    <source>
        <dbReference type="EMBL" id="HIZ01074.1"/>
    </source>
</evidence>
<evidence type="ECO:0000259" key="3">
    <source>
        <dbReference type="Pfam" id="PF14848"/>
    </source>
</evidence>
<name>A0A9D2CX20_9BACE</name>
<reference evidence="4" key="1">
    <citation type="journal article" date="2021" name="PeerJ">
        <title>Extensive microbial diversity within the chicken gut microbiome revealed by metagenomics and culture.</title>
        <authorList>
            <person name="Gilroy R."/>
            <person name="Ravi A."/>
            <person name="Getino M."/>
            <person name="Pursley I."/>
            <person name="Horton D.L."/>
            <person name="Alikhan N.F."/>
            <person name="Baker D."/>
            <person name="Gharbi K."/>
            <person name="Hall N."/>
            <person name="Watson M."/>
            <person name="Adriaenssens E.M."/>
            <person name="Foster-Nyarko E."/>
            <person name="Jarju S."/>
            <person name="Secka A."/>
            <person name="Antonio M."/>
            <person name="Oren A."/>
            <person name="Chaudhuri R.R."/>
            <person name="La Ragione R."/>
            <person name="Hildebrand F."/>
            <person name="Pallen M.J."/>
        </authorList>
    </citation>
    <scope>NUCLEOTIDE SEQUENCE</scope>
    <source>
        <strain evidence="4">ChiHjej12B11-24981</strain>
    </source>
</reference>